<dbReference type="GO" id="GO:0005886">
    <property type="term" value="C:plasma membrane"/>
    <property type="evidence" value="ECO:0007669"/>
    <property type="project" value="UniProtKB-SubCell"/>
</dbReference>
<dbReference type="EMBL" id="LT629695">
    <property type="protein sequence ID" value="SDH94101.1"/>
    <property type="molecule type" value="Genomic_DNA"/>
</dbReference>
<dbReference type="STRING" id="399736.SAMN04489720_2945"/>
<gene>
    <name evidence="9" type="ORF">SAMN04489720_2945</name>
</gene>
<evidence type="ECO:0000313" key="9">
    <source>
        <dbReference type="EMBL" id="SDH94101.1"/>
    </source>
</evidence>
<dbReference type="OrthoDB" id="9815782at2"/>
<dbReference type="InterPro" id="IPR000223">
    <property type="entry name" value="Pept_S26A_signal_pept_1"/>
</dbReference>
<dbReference type="PANTHER" id="PTHR43390:SF1">
    <property type="entry name" value="CHLOROPLAST PROCESSING PEPTIDASE"/>
    <property type="match status" value="1"/>
</dbReference>
<dbReference type="PANTHER" id="PTHR43390">
    <property type="entry name" value="SIGNAL PEPTIDASE I"/>
    <property type="match status" value="1"/>
</dbReference>
<dbReference type="CDD" id="cd06530">
    <property type="entry name" value="S26_SPase_I"/>
    <property type="match status" value="1"/>
</dbReference>
<comment type="similarity">
    <text evidence="3 7">Belongs to the peptidase S26 family.</text>
</comment>
<organism evidence="9 10">
    <name type="scientific">Agrococcus jejuensis</name>
    <dbReference type="NCBI Taxonomy" id="399736"/>
    <lineage>
        <taxon>Bacteria</taxon>
        <taxon>Bacillati</taxon>
        <taxon>Actinomycetota</taxon>
        <taxon>Actinomycetes</taxon>
        <taxon>Micrococcales</taxon>
        <taxon>Microbacteriaceae</taxon>
        <taxon>Agrococcus</taxon>
    </lineage>
</organism>
<dbReference type="PRINTS" id="PR00727">
    <property type="entry name" value="LEADERPTASE"/>
</dbReference>
<evidence type="ECO:0000256" key="1">
    <source>
        <dbReference type="ARBA" id="ARBA00000677"/>
    </source>
</evidence>
<dbReference type="InterPro" id="IPR019533">
    <property type="entry name" value="Peptidase_S26"/>
</dbReference>
<evidence type="ECO:0000256" key="2">
    <source>
        <dbReference type="ARBA" id="ARBA00004401"/>
    </source>
</evidence>
<evidence type="ECO:0000313" key="10">
    <source>
        <dbReference type="Proteomes" id="UP000198822"/>
    </source>
</evidence>
<evidence type="ECO:0000256" key="6">
    <source>
        <dbReference type="PIRSR" id="PIRSR600223-1"/>
    </source>
</evidence>
<dbReference type="GO" id="GO:0006465">
    <property type="term" value="P:signal peptide processing"/>
    <property type="evidence" value="ECO:0007669"/>
    <property type="project" value="InterPro"/>
</dbReference>
<dbReference type="SUPFAM" id="SSF51306">
    <property type="entry name" value="LexA/Signal peptidase"/>
    <property type="match status" value="1"/>
</dbReference>
<feature type="active site" evidence="6">
    <location>
        <position position="48"/>
    </location>
</feature>
<evidence type="ECO:0000256" key="4">
    <source>
        <dbReference type="ARBA" id="ARBA00013208"/>
    </source>
</evidence>
<dbReference type="GO" id="GO:0009003">
    <property type="term" value="F:signal peptidase activity"/>
    <property type="evidence" value="ECO:0007669"/>
    <property type="project" value="UniProtKB-EC"/>
</dbReference>
<comment type="subcellular location">
    <subcellularLocation>
        <location evidence="2">Cell membrane</location>
        <topology evidence="2">Single-pass type II membrane protein</topology>
    </subcellularLocation>
    <subcellularLocation>
        <location evidence="7">Membrane</location>
        <topology evidence="7">Single-pass type II membrane protein</topology>
    </subcellularLocation>
</comment>
<evidence type="ECO:0000256" key="3">
    <source>
        <dbReference type="ARBA" id="ARBA00009370"/>
    </source>
</evidence>
<dbReference type="NCBIfam" id="TIGR02227">
    <property type="entry name" value="sigpep_I_bact"/>
    <property type="match status" value="1"/>
</dbReference>
<dbReference type="Pfam" id="PF10502">
    <property type="entry name" value="Peptidase_S26"/>
    <property type="match status" value="1"/>
</dbReference>
<dbReference type="Proteomes" id="UP000198822">
    <property type="component" value="Chromosome I"/>
</dbReference>
<feature type="transmembrane region" description="Helical" evidence="7">
    <location>
        <begin position="12"/>
        <end position="34"/>
    </location>
</feature>
<keyword evidence="7" id="KW-0812">Transmembrane</keyword>
<comment type="catalytic activity">
    <reaction evidence="1 7">
        <text>Cleavage of hydrophobic, N-terminal signal or leader sequences from secreted and periplasmic proteins.</text>
        <dbReference type="EC" id="3.4.21.89"/>
    </reaction>
</comment>
<evidence type="ECO:0000256" key="7">
    <source>
        <dbReference type="RuleBase" id="RU362042"/>
    </source>
</evidence>
<dbReference type="InterPro" id="IPR036286">
    <property type="entry name" value="LexA/Signal_pep-like_sf"/>
</dbReference>
<sequence length="238" mass="25965">MATTADRRGSRTIVLFLRDLAVIFLAALLISFLVKTFLVRPFYIPSPSMATTLEVDDRVIVSLLTPELVQLERGDVVVFEDPDAWLPDPQVDQPDGLAGGVDWFLTFVGLAPDDSHGYLIKRVIGLPGDHVVCCNDFGQITINDVPIDETDYITLDQAGLPASGTDFDVVVPEGHLWVLGDNRYHSADSRAHIDEPTGGFVPISDVVGRAIVVSWPVGRWQWIDDHDDVFSGVGAGGQ</sequence>
<keyword evidence="7" id="KW-0472">Membrane</keyword>
<keyword evidence="7" id="KW-1133">Transmembrane helix</keyword>
<keyword evidence="5 7" id="KW-0378">Hydrolase</keyword>
<dbReference type="InterPro" id="IPR019758">
    <property type="entry name" value="Pept_S26A_signal_pept_1_CS"/>
</dbReference>
<accession>A0A1G8GIE4</accession>
<proteinExistence type="inferred from homology"/>
<evidence type="ECO:0000259" key="8">
    <source>
        <dbReference type="Pfam" id="PF10502"/>
    </source>
</evidence>
<dbReference type="Gene3D" id="2.10.109.10">
    <property type="entry name" value="Umud Fragment, subunit A"/>
    <property type="match status" value="1"/>
</dbReference>
<dbReference type="GO" id="GO:0004252">
    <property type="term" value="F:serine-type endopeptidase activity"/>
    <property type="evidence" value="ECO:0007669"/>
    <property type="project" value="InterPro"/>
</dbReference>
<dbReference type="PROSITE" id="PS00761">
    <property type="entry name" value="SPASE_I_3"/>
    <property type="match status" value="1"/>
</dbReference>
<dbReference type="RefSeq" id="WP_092506225.1">
    <property type="nucleotide sequence ID" value="NZ_LT629695.1"/>
</dbReference>
<dbReference type="EC" id="3.4.21.89" evidence="4 7"/>
<keyword evidence="10" id="KW-1185">Reference proteome</keyword>
<name>A0A1G8GIE4_9MICO</name>
<evidence type="ECO:0000256" key="5">
    <source>
        <dbReference type="ARBA" id="ARBA00022801"/>
    </source>
</evidence>
<reference evidence="10" key="1">
    <citation type="submission" date="2016-10" db="EMBL/GenBank/DDBJ databases">
        <authorList>
            <person name="Varghese N."/>
            <person name="Submissions S."/>
        </authorList>
    </citation>
    <scope>NUCLEOTIDE SEQUENCE [LARGE SCALE GENOMIC DNA]</scope>
    <source>
        <strain evidence="10">DSM 22002</strain>
    </source>
</reference>
<feature type="active site" evidence="6">
    <location>
        <position position="121"/>
    </location>
</feature>
<keyword evidence="7" id="KW-0645">Protease</keyword>
<dbReference type="AlphaFoldDB" id="A0A1G8GIE4"/>
<protein>
    <recommendedName>
        <fullName evidence="4 7">Signal peptidase I</fullName>
        <ecNumber evidence="4 7">3.4.21.89</ecNumber>
    </recommendedName>
</protein>
<feature type="domain" description="Peptidase S26" evidence="8">
    <location>
        <begin position="18"/>
        <end position="215"/>
    </location>
</feature>